<dbReference type="OrthoDB" id="912485at2"/>
<feature type="signal peptide" evidence="1">
    <location>
        <begin position="1"/>
        <end position="37"/>
    </location>
</feature>
<dbReference type="RefSeq" id="WP_145099170.1">
    <property type="nucleotide sequence ID" value="NZ_CP036274.1"/>
</dbReference>
<dbReference type="EMBL" id="CP036274">
    <property type="protein sequence ID" value="QDU31663.1"/>
    <property type="molecule type" value="Genomic_DNA"/>
</dbReference>
<dbReference type="PANTHER" id="PTHR12631">
    <property type="entry name" value="ALPHA-L-IDURONIDASE"/>
    <property type="match status" value="1"/>
</dbReference>
<keyword evidence="3" id="KW-1185">Reference proteome</keyword>
<evidence type="ECO:0008006" key="4">
    <source>
        <dbReference type="Google" id="ProtNLM"/>
    </source>
</evidence>
<dbReference type="KEGG" id="aagg:ETAA8_68230"/>
<evidence type="ECO:0000256" key="1">
    <source>
        <dbReference type="SAM" id="SignalP"/>
    </source>
</evidence>
<dbReference type="Gene3D" id="3.20.20.80">
    <property type="entry name" value="Glycosidases"/>
    <property type="match status" value="1"/>
</dbReference>
<dbReference type="GO" id="GO:0004553">
    <property type="term" value="F:hydrolase activity, hydrolyzing O-glycosyl compounds"/>
    <property type="evidence" value="ECO:0007669"/>
    <property type="project" value="TreeGrafter"/>
</dbReference>
<dbReference type="InterPro" id="IPR017853">
    <property type="entry name" value="GH"/>
</dbReference>
<proteinExistence type="predicted"/>
<dbReference type="PANTHER" id="PTHR12631:SF10">
    <property type="entry name" value="BETA-XYLOSIDASE-LIKE PROTEIN-RELATED"/>
    <property type="match status" value="1"/>
</dbReference>
<organism evidence="2 3">
    <name type="scientific">Anatilimnocola aggregata</name>
    <dbReference type="NCBI Taxonomy" id="2528021"/>
    <lineage>
        <taxon>Bacteria</taxon>
        <taxon>Pseudomonadati</taxon>
        <taxon>Planctomycetota</taxon>
        <taxon>Planctomycetia</taxon>
        <taxon>Pirellulales</taxon>
        <taxon>Pirellulaceae</taxon>
        <taxon>Anatilimnocola</taxon>
    </lineage>
</organism>
<dbReference type="InterPro" id="IPR051923">
    <property type="entry name" value="Glycosyl_Hydrolase_39"/>
</dbReference>
<dbReference type="AlphaFoldDB" id="A0A517YN69"/>
<accession>A0A517YN69</accession>
<evidence type="ECO:0000313" key="3">
    <source>
        <dbReference type="Proteomes" id="UP000315017"/>
    </source>
</evidence>
<keyword evidence="1" id="KW-0732">Signal</keyword>
<sequence precursor="true">MTLHFHSMRSLRTSAQLVVSILILSCALLLTAAPAGAQPASVDPFPSPFGVGASHVRNRSVADNATWIPQMSAIGLRVFRSPQAGWGGLEPEEGKWKWDELDRQLEYLAEQKIEFGILLYGSGKWNQLDRPGTLPVNNLPAWSNYVSQVATHVKGKSRHFEIWNEPPNGTGKDQTPADYAKIVVSAYDAAKAAQPDCLVGLSAKSAHVNYLDQVIQAGAKDHFDYIVLHPYEVLNGVANNTGSEAVFMNIVPTVRRMLAVRNPAKENVPIIFTELGSDSSKGADNQAHALVKAYTMGIAQGVACIQWFEGRDGDSGPLGLIDAKGKPRPAYTAMQQLIQYLGQRPTYLGWVLLNDQHYGFVFQGSAGTVLCTWARPGKPQRVEFGREVRIANPLTTNVVEARSYELTIAPVLVLNVPESFVSQAKANRTKPFPWGGDFSDANSVSITFGETTAEKGLHTAAGADVAAAVIAYGGSARAGDVPGGNVFTVDPNFLNYTTVPLEITAVVRRNPANENSGFKLVYESKTGFKTAGGWYTVPDNKKWHTVTWKIDDAQFVNYWGFNFNLESDGNKFNKYLIQSVTVTKRTP</sequence>
<protein>
    <recommendedName>
        <fullName evidence="4">Glycoside hydrolase family 5 domain-containing protein</fullName>
    </recommendedName>
</protein>
<reference evidence="2 3" key="1">
    <citation type="submission" date="2019-02" db="EMBL/GenBank/DDBJ databases">
        <title>Deep-cultivation of Planctomycetes and their phenomic and genomic characterization uncovers novel biology.</title>
        <authorList>
            <person name="Wiegand S."/>
            <person name="Jogler M."/>
            <person name="Boedeker C."/>
            <person name="Pinto D."/>
            <person name="Vollmers J."/>
            <person name="Rivas-Marin E."/>
            <person name="Kohn T."/>
            <person name="Peeters S.H."/>
            <person name="Heuer A."/>
            <person name="Rast P."/>
            <person name="Oberbeckmann S."/>
            <person name="Bunk B."/>
            <person name="Jeske O."/>
            <person name="Meyerdierks A."/>
            <person name="Storesund J.E."/>
            <person name="Kallscheuer N."/>
            <person name="Luecker S."/>
            <person name="Lage O.M."/>
            <person name="Pohl T."/>
            <person name="Merkel B.J."/>
            <person name="Hornburger P."/>
            <person name="Mueller R.-W."/>
            <person name="Bruemmer F."/>
            <person name="Labrenz M."/>
            <person name="Spormann A.M."/>
            <person name="Op den Camp H."/>
            <person name="Overmann J."/>
            <person name="Amann R."/>
            <person name="Jetten M.S.M."/>
            <person name="Mascher T."/>
            <person name="Medema M.H."/>
            <person name="Devos D.P."/>
            <person name="Kaster A.-K."/>
            <person name="Ovreas L."/>
            <person name="Rohde M."/>
            <person name="Galperin M.Y."/>
            <person name="Jogler C."/>
        </authorList>
    </citation>
    <scope>NUCLEOTIDE SEQUENCE [LARGE SCALE GENOMIC DNA]</scope>
    <source>
        <strain evidence="2 3">ETA_A8</strain>
    </source>
</reference>
<evidence type="ECO:0000313" key="2">
    <source>
        <dbReference type="EMBL" id="QDU31663.1"/>
    </source>
</evidence>
<name>A0A517YN69_9BACT</name>
<dbReference type="Proteomes" id="UP000315017">
    <property type="component" value="Chromosome"/>
</dbReference>
<dbReference type="SUPFAM" id="SSF51445">
    <property type="entry name" value="(Trans)glycosidases"/>
    <property type="match status" value="1"/>
</dbReference>
<feature type="chain" id="PRO_5021850614" description="Glycoside hydrolase family 5 domain-containing protein" evidence="1">
    <location>
        <begin position="38"/>
        <end position="587"/>
    </location>
</feature>
<gene>
    <name evidence="2" type="ORF">ETAA8_68230</name>
</gene>